<dbReference type="Proteomes" id="UP000321579">
    <property type="component" value="Unassembled WGS sequence"/>
</dbReference>
<dbReference type="AlphaFoldDB" id="A0A1B9DS39"/>
<gene>
    <name evidence="4" type="ORF">FBGL_07675</name>
    <name evidence="3" type="ORF">FGL01_07430</name>
    <name evidence="5" type="ORF">SAMN05192550_0977</name>
</gene>
<dbReference type="PANTHER" id="PTHR46333:SF2">
    <property type="entry name" value="CYTOKINESIS PROTEIN 3"/>
    <property type="match status" value="1"/>
</dbReference>
<dbReference type="InterPro" id="IPR038765">
    <property type="entry name" value="Papain-like_cys_pep_sf"/>
</dbReference>
<reference evidence="6" key="1">
    <citation type="submission" date="2016-03" db="EMBL/GenBank/DDBJ databases">
        <title>Draft genome sequence of Paenibacillus glacialis DSM 22343.</title>
        <authorList>
            <person name="Shin S.-K."/>
            <person name="Yi H."/>
        </authorList>
    </citation>
    <scope>NUCLEOTIDE SEQUENCE [LARGE SCALE GENOMIC DNA]</scope>
    <source>
        <strain evidence="6">NBRC 105008</strain>
    </source>
</reference>
<feature type="signal peptide" evidence="1">
    <location>
        <begin position="1"/>
        <end position="18"/>
    </location>
</feature>
<accession>A0A1B9DS39</accession>
<evidence type="ECO:0000259" key="2">
    <source>
        <dbReference type="SMART" id="SM00460"/>
    </source>
</evidence>
<dbReference type="Proteomes" id="UP000093226">
    <property type="component" value="Unassembled WGS sequence"/>
</dbReference>
<name>A0A1B9DS39_9FLAO</name>
<dbReference type="STRING" id="551990.SAMN05192550_0977"/>
<proteinExistence type="predicted"/>
<dbReference type="EMBL" id="BJVF01000001">
    <property type="protein sequence ID" value="GEL10004.1"/>
    <property type="molecule type" value="Genomic_DNA"/>
</dbReference>
<dbReference type="GO" id="GO:0005737">
    <property type="term" value="C:cytoplasm"/>
    <property type="evidence" value="ECO:0007669"/>
    <property type="project" value="TreeGrafter"/>
</dbReference>
<reference evidence="5 7" key="3">
    <citation type="submission" date="2016-10" db="EMBL/GenBank/DDBJ databases">
        <authorList>
            <person name="Varghese N."/>
            <person name="Submissions S."/>
        </authorList>
    </citation>
    <scope>NUCLEOTIDE SEQUENCE [LARGE SCALE GENOMIC DNA]</scope>
    <source>
        <strain evidence="5 7">Gm-149</strain>
    </source>
</reference>
<comment type="caution">
    <text evidence="4">The sequence shown here is derived from an EMBL/GenBank/DDBJ whole genome shotgun (WGS) entry which is preliminary data.</text>
</comment>
<reference evidence="4" key="2">
    <citation type="submission" date="2016-03" db="EMBL/GenBank/DDBJ databases">
        <authorList>
            <person name="Ploux O."/>
        </authorList>
    </citation>
    <scope>NUCLEOTIDE SEQUENCE</scope>
    <source>
        <strain evidence="4">NBRC 105008</strain>
    </source>
</reference>
<evidence type="ECO:0000256" key="1">
    <source>
        <dbReference type="SAM" id="SignalP"/>
    </source>
</evidence>
<feature type="domain" description="Transglutaminase-like" evidence="2">
    <location>
        <begin position="98"/>
        <end position="161"/>
    </location>
</feature>
<keyword evidence="1" id="KW-0732">Signal</keyword>
<dbReference type="EMBL" id="FNEO01000001">
    <property type="protein sequence ID" value="SDI85282.1"/>
    <property type="molecule type" value="Genomic_DNA"/>
</dbReference>
<keyword evidence="7" id="KW-1185">Reference proteome</keyword>
<sequence length="395" mass="46807">MRATLLLFLCLCSFSVLAQKKQKIQKNYDLIDAVMDRMPADYNQSMDDISQYIKSNFETESDRIRAVYYWTTKTISYDVDNMFEVKFEEKLQDRIARAFTDKKGVCFDYANIFNQLANSVGVKSFVITGYTKWNKIKVDNLSHAWNAARIDNKWYLFDPTWGSGFVLNGIFTRRLDDKNFKVDPEIMINTHMPFDYLWQFKYYPISNQEFIDGVYLGDDQRQKFDFVKEIERFENESKLQQLFEVAQRIEKGGMKNQHISQAYVHAKTAWRNESEREKGKQYGEIVDQFNRANQLLNDFIHYRNKQFQPAVADEEIKRKILEPRDSFIKCREVLLDFEKNLSSAANKSNVTNLKEAIIKRLENAEMHLQFVNSYLSKPVSSRKMMFYKTVVKARY</sequence>
<dbReference type="OrthoDB" id="9788327at2"/>
<dbReference type="InterPro" id="IPR052557">
    <property type="entry name" value="CAP/Cytokinesis_protein"/>
</dbReference>
<dbReference type="Proteomes" id="UP000182367">
    <property type="component" value="Unassembled WGS sequence"/>
</dbReference>
<dbReference type="EMBL" id="LVEO01000013">
    <property type="protein sequence ID" value="OCB72511.1"/>
    <property type="molecule type" value="Genomic_DNA"/>
</dbReference>
<evidence type="ECO:0000313" key="8">
    <source>
        <dbReference type="Proteomes" id="UP000321579"/>
    </source>
</evidence>
<evidence type="ECO:0000313" key="3">
    <source>
        <dbReference type="EMBL" id="GEL10004.1"/>
    </source>
</evidence>
<feature type="chain" id="PRO_5044556199" evidence="1">
    <location>
        <begin position="19"/>
        <end position="395"/>
    </location>
</feature>
<dbReference type="SMART" id="SM00460">
    <property type="entry name" value="TGc"/>
    <property type="match status" value="1"/>
</dbReference>
<dbReference type="PANTHER" id="PTHR46333">
    <property type="entry name" value="CYTOKINESIS PROTEIN 3"/>
    <property type="match status" value="1"/>
</dbReference>
<dbReference type="SUPFAM" id="SSF54001">
    <property type="entry name" value="Cysteine proteinases"/>
    <property type="match status" value="1"/>
</dbReference>
<dbReference type="InterPro" id="IPR002931">
    <property type="entry name" value="Transglutaminase-like"/>
</dbReference>
<organism evidence="4 6">
    <name type="scientific">Flavobacterium glycines</name>
    <dbReference type="NCBI Taxonomy" id="551990"/>
    <lineage>
        <taxon>Bacteria</taxon>
        <taxon>Pseudomonadati</taxon>
        <taxon>Bacteroidota</taxon>
        <taxon>Flavobacteriia</taxon>
        <taxon>Flavobacteriales</taxon>
        <taxon>Flavobacteriaceae</taxon>
        <taxon>Flavobacterium</taxon>
    </lineage>
</organism>
<evidence type="ECO:0000313" key="7">
    <source>
        <dbReference type="Proteomes" id="UP000182367"/>
    </source>
</evidence>
<evidence type="ECO:0000313" key="6">
    <source>
        <dbReference type="Proteomes" id="UP000093226"/>
    </source>
</evidence>
<dbReference type="Pfam" id="PF01841">
    <property type="entry name" value="Transglut_core"/>
    <property type="match status" value="1"/>
</dbReference>
<dbReference type="RefSeq" id="WP_066327217.1">
    <property type="nucleotide sequence ID" value="NZ_BJVF01000001.1"/>
</dbReference>
<protein>
    <submittedName>
        <fullName evidence="5">Transglutaminase-like superfamily protein</fullName>
    </submittedName>
</protein>
<reference evidence="3 8" key="4">
    <citation type="submission" date="2019-07" db="EMBL/GenBank/DDBJ databases">
        <title>Whole genome shotgun sequence of Flavobacterium glycines NBRC 105008.</title>
        <authorList>
            <person name="Hosoyama A."/>
            <person name="Uohara A."/>
            <person name="Ohji S."/>
            <person name="Ichikawa N."/>
        </authorList>
    </citation>
    <scope>NUCLEOTIDE SEQUENCE [LARGE SCALE GENOMIC DNA]</scope>
    <source>
        <strain evidence="3 8">NBRC 105008</strain>
    </source>
</reference>
<evidence type="ECO:0000313" key="5">
    <source>
        <dbReference type="EMBL" id="SDI85282.1"/>
    </source>
</evidence>
<evidence type="ECO:0000313" key="4">
    <source>
        <dbReference type="EMBL" id="OCB72511.1"/>
    </source>
</evidence>
<dbReference type="Gene3D" id="3.10.620.30">
    <property type="match status" value="1"/>
</dbReference>